<dbReference type="RefSeq" id="WP_379320442.1">
    <property type="nucleotide sequence ID" value="NZ_JBHTLM010000013.1"/>
</dbReference>
<protein>
    <submittedName>
        <fullName evidence="2">Uncharacterized protein</fullName>
    </submittedName>
</protein>
<accession>A0ABW3S1Y1</accession>
<dbReference type="EMBL" id="JBHTLM010000013">
    <property type="protein sequence ID" value="MFD1177995.1"/>
    <property type="molecule type" value="Genomic_DNA"/>
</dbReference>
<sequence>MNFFTKLNIVSALFGFVIFVGIELMVNVYRISRWTGLEVGMVSNLEAILILVMVISSALLFPRLIRYWLMRRKASYFTVLLWIPYFVLFAYLFRIIFPMTNPGDDPNPVTGLVMIAALFLYPFFLLLVNLLAAFEINEGA</sequence>
<keyword evidence="1" id="KW-0472">Membrane</keyword>
<evidence type="ECO:0000313" key="2">
    <source>
        <dbReference type="EMBL" id="MFD1177995.1"/>
    </source>
</evidence>
<keyword evidence="1" id="KW-0812">Transmembrane</keyword>
<keyword evidence="3" id="KW-1185">Reference proteome</keyword>
<comment type="caution">
    <text evidence="2">The sequence shown here is derived from an EMBL/GenBank/DDBJ whole genome shotgun (WGS) entry which is preliminary data.</text>
</comment>
<feature type="transmembrane region" description="Helical" evidence="1">
    <location>
        <begin position="109"/>
        <end position="134"/>
    </location>
</feature>
<organism evidence="2 3">
    <name type="scientific">Paenibacillus puldeungensis</name>
    <dbReference type="NCBI Taxonomy" id="696536"/>
    <lineage>
        <taxon>Bacteria</taxon>
        <taxon>Bacillati</taxon>
        <taxon>Bacillota</taxon>
        <taxon>Bacilli</taxon>
        <taxon>Bacillales</taxon>
        <taxon>Paenibacillaceae</taxon>
        <taxon>Paenibacillus</taxon>
    </lineage>
</organism>
<evidence type="ECO:0000313" key="3">
    <source>
        <dbReference type="Proteomes" id="UP001597262"/>
    </source>
</evidence>
<feature type="transmembrane region" description="Helical" evidence="1">
    <location>
        <begin position="7"/>
        <end position="29"/>
    </location>
</feature>
<proteinExistence type="predicted"/>
<reference evidence="3" key="1">
    <citation type="journal article" date="2019" name="Int. J. Syst. Evol. Microbiol.">
        <title>The Global Catalogue of Microorganisms (GCM) 10K type strain sequencing project: providing services to taxonomists for standard genome sequencing and annotation.</title>
        <authorList>
            <consortium name="The Broad Institute Genomics Platform"/>
            <consortium name="The Broad Institute Genome Sequencing Center for Infectious Disease"/>
            <person name="Wu L."/>
            <person name="Ma J."/>
        </authorList>
    </citation>
    <scope>NUCLEOTIDE SEQUENCE [LARGE SCALE GENOMIC DNA]</scope>
    <source>
        <strain evidence="3">CCUG 59189</strain>
    </source>
</reference>
<keyword evidence="1" id="KW-1133">Transmembrane helix</keyword>
<dbReference type="Proteomes" id="UP001597262">
    <property type="component" value="Unassembled WGS sequence"/>
</dbReference>
<evidence type="ECO:0000256" key="1">
    <source>
        <dbReference type="SAM" id="Phobius"/>
    </source>
</evidence>
<feature type="transmembrane region" description="Helical" evidence="1">
    <location>
        <begin position="41"/>
        <end position="62"/>
    </location>
</feature>
<gene>
    <name evidence="2" type="ORF">ACFQ3W_17030</name>
</gene>
<name>A0ABW3S1Y1_9BACL</name>
<feature type="transmembrane region" description="Helical" evidence="1">
    <location>
        <begin position="74"/>
        <end position="97"/>
    </location>
</feature>